<dbReference type="EMBL" id="JAWQEG010003967">
    <property type="protein sequence ID" value="KAK3863683.1"/>
    <property type="molecule type" value="Genomic_DNA"/>
</dbReference>
<feature type="region of interest" description="Disordered" evidence="1">
    <location>
        <begin position="177"/>
        <end position="246"/>
    </location>
</feature>
<protein>
    <recommendedName>
        <fullName evidence="4">Armadillo repeat-containing protein 2</fullName>
    </recommendedName>
</protein>
<dbReference type="PANTHER" id="PTHR21356:SF1">
    <property type="entry name" value="ARMADILLO REPEAT-CONTAINING PROTEIN 2"/>
    <property type="match status" value="1"/>
</dbReference>
<dbReference type="InterPro" id="IPR011989">
    <property type="entry name" value="ARM-like"/>
</dbReference>
<feature type="compositionally biased region" description="Polar residues" evidence="1">
    <location>
        <begin position="180"/>
        <end position="190"/>
    </location>
</feature>
<dbReference type="GO" id="GO:0044782">
    <property type="term" value="P:cilium organization"/>
    <property type="evidence" value="ECO:0007669"/>
    <property type="project" value="TreeGrafter"/>
</dbReference>
<dbReference type="PANTHER" id="PTHR21356">
    <property type="entry name" value="ARMADILLO REPEAT CONTAINING 2"/>
    <property type="match status" value="1"/>
</dbReference>
<dbReference type="SUPFAM" id="SSF48371">
    <property type="entry name" value="ARM repeat"/>
    <property type="match status" value="1"/>
</dbReference>
<evidence type="ECO:0000313" key="2">
    <source>
        <dbReference type="EMBL" id="KAK3863683.1"/>
    </source>
</evidence>
<comment type="caution">
    <text evidence="2">The sequence shown here is derived from an EMBL/GenBank/DDBJ whole genome shotgun (WGS) entry which is preliminary data.</text>
</comment>
<feature type="compositionally biased region" description="Polar residues" evidence="1">
    <location>
        <begin position="108"/>
        <end position="117"/>
    </location>
</feature>
<dbReference type="AlphaFoldDB" id="A0AAE1EY33"/>
<feature type="region of interest" description="Disordered" evidence="1">
    <location>
        <begin position="273"/>
        <end position="432"/>
    </location>
</feature>
<evidence type="ECO:0000313" key="3">
    <source>
        <dbReference type="Proteomes" id="UP001286313"/>
    </source>
</evidence>
<proteinExistence type="predicted"/>
<dbReference type="InterPro" id="IPR038905">
    <property type="entry name" value="ARMC2"/>
</dbReference>
<sequence>MSQAVERRRDIGGCTGDVLSPFYDPPRKTSAQIIREARQSLSVGMGVNVGVGSVNVGVQRVGVKTVHTKRPFTPRERERTLFGTSISTSKGDRPPSSFTLSPLHFDSNDTSGKSSATPARLVPLPEDGKTKLPALVSSRRVQRHQFRTLSLLPEESEESISDDEGIRTTRKASGLLPRSYTITSLHSLAESQEEEEEEEEEGEKSNNKDRGSEESHLSSPSPESRPDNVVKVGVGGEVSSGPQVTSSPLFQQLLNSADMELSDLESSLKLKREFKNSPAFQPSTDPTLKSSSPPSAQGTPESSLGPLKPTSTPGEMKPTLVKLQPLSTQPPTPGTPGTPQLALKSPQVTLQMDHPLQSPWDSPHSVDATPTGQQWTGRGGRRSVSKRAGVTRDWRHAVEARTTPTGSQEEEEGRGDEERPSEETVRKEQDPPVDQTLYYEEKVAPILDEINRALTCGVEEGVLGELVGKVYVVLEAGGLLGRHFRYRSQVLRAVFRLVDREHGPLLAAIARVMLALKVSGSNLTSVCKLVFKVTRHDVNDALFLEGNLLDLLLEAVACVPPLEQPEACVYGYGALKFLTMNSQLVSRLLNRGVLELLVLHMKLIVNHQQESGNVPEQTHYALVQLTGTLRHVSSCQRTFPLLLMTGAVPQVCSLLHHFSHDQDVTANVVRILSIISTHEDCCAAAAAHPATMPAAVAALRKHADSPAIVVRLAYALGNMMANSDEARWKLFSEPGFTETLLELLTDYLQRDRHAQAGDLSDPLTSGSATPEDVMVKLIRVLANVSVHPRVGPLLARSRTCLGLLTSVLQHKGLAGSEELVLSALATLNNLTFYTRHQPVSVVHTDLAECLCELLPMDHIEGLVETIRVFGNLTHFKEVRDILTKRAVLEVLVEMLDCDSRELVYVCAGVLVNLMSDASRRSIFGAENGVLRMIDVLQYFGYGDWQLCNLGCQVLWNFCASAADAQEVLGHKETEKLIYVLEEFLDDDSYFNNPEVFGEVDPDVRDAAYQLWEDFASVATKLLDRIEDNESSLPVVPAS</sequence>
<gene>
    <name evidence="2" type="ORF">Pcinc_030570</name>
</gene>
<feature type="compositionally biased region" description="Polar residues" evidence="1">
    <location>
        <begin position="278"/>
        <end position="302"/>
    </location>
</feature>
<dbReference type="InterPro" id="IPR016024">
    <property type="entry name" value="ARM-type_fold"/>
</dbReference>
<name>A0AAE1EY33_PETCI</name>
<reference evidence="2" key="1">
    <citation type="submission" date="2023-10" db="EMBL/GenBank/DDBJ databases">
        <title>Genome assemblies of two species of porcelain crab, Petrolisthes cinctipes and Petrolisthes manimaculis (Anomura: Porcellanidae).</title>
        <authorList>
            <person name="Angst P."/>
        </authorList>
    </citation>
    <scope>NUCLEOTIDE SEQUENCE</scope>
    <source>
        <strain evidence="2">PB745_01</strain>
        <tissue evidence="2">Gill</tissue>
    </source>
</reference>
<feature type="compositionally biased region" description="Basic and acidic residues" evidence="1">
    <location>
        <begin position="416"/>
        <end position="430"/>
    </location>
</feature>
<feature type="compositionally biased region" description="Basic and acidic residues" evidence="1">
    <location>
        <begin position="203"/>
        <end position="216"/>
    </location>
</feature>
<dbReference type="Gene3D" id="1.25.10.10">
    <property type="entry name" value="Leucine-rich Repeat Variant"/>
    <property type="match status" value="2"/>
</dbReference>
<dbReference type="Proteomes" id="UP001286313">
    <property type="component" value="Unassembled WGS sequence"/>
</dbReference>
<accession>A0AAE1EY33</accession>
<keyword evidence="3" id="KW-1185">Reference proteome</keyword>
<evidence type="ECO:0008006" key="4">
    <source>
        <dbReference type="Google" id="ProtNLM"/>
    </source>
</evidence>
<evidence type="ECO:0000256" key="1">
    <source>
        <dbReference type="SAM" id="MobiDB-lite"/>
    </source>
</evidence>
<organism evidence="2 3">
    <name type="scientific">Petrolisthes cinctipes</name>
    <name type="common">Flat porcelain crab</name>
    <dbReference type="NCBI Taxonomy" id="88211"/>
    <lineage>
        <taxon>Eukaryota</taxon>
        <taxon>Metazoa</taxon>
        <taxon>Ecdysozoa</taxon>
        <taxon>Arthropoda</taxon>
        <taxon>Crustacea</taxon>
        <taxon>Multicrustacea</taxon>
        <taxon>Malacostraca</taxon>
        <taxon>Eumalacostraca</taxon>
        <taxon>Eucarida</taxon>
        <taxon>Decapoda</taxon>
        <taxon>Pleocyemata</taxon>
        <taxon>Anomura</taxon>
        <taxon>Galatheoidea</taxon>
        <taxon>Porcellanidae</taxon>
        <taxon>Petrolisthes</taxon>
    </lineage>
</organism>
<feature type="region of interest" description="Disordered" evidence="1">
    <location>
        <begin position="82"/>
        <end position="128"/>
    </location>
</feature>
<feature type="compositionally biased region" description="Acidic residues" evidence="1">
    <location>
        <begin position="191"/>
        <end position="202"/>
    </location>
</feature>
<feature type="compositionally biased region" description="Basic and acidic residues" evidence="1">
    <location>
        <begin position="390"/>
        <end position="399"/>
    </location>
</feature>